<dbReference type="PIRSF" id="PIRSF000722">
    <property type="entry name" value="Acetate_prop_kin"/>
    <property type="match status" value="1"/>
</dbReference>
<keyword evidence="4 6" id="KW-0418">Kinase</keyword>
<comment type="catalytic activity">
    <reaction evidence="6">
        <text>acetate + ATP = acetyl phosphate + ADP</text>
        <dbReference type="Rhea" id="RHEA:11352"/>
        <dbReference type="ChEBI" id="CHEBI:22191"/>
        <dbReference type="ChEBI" id="CHEBI:30089"/>
        <dbReference type="ChEBI" id="CHEBI:30616"/>
        <dbReference type="ChEBI" id="CHEBI:456216"/>
        <dbReference type="EC" id="2.7.2.1"/>
    </reaction>
</comment>
<dbReference type="HAMAP" id="MF_00020">
    <property type="entry name" value="Acetate_kinase"/>
    <property type="match status" value="1"/>
</dbReference>
<keyword evidence="6" id="KW-0479">Metal-binding</keyword>
<evidence type="ECO:0000313" key="9">
    <source>
        <dbReference type="EMBL" id="MTT74928.1"/>
    </source>
</evidence>
<evidence type="ECO:0000313" key="10">
    <source>
        <dbReference type="EMBL" id="MTU03059.1"/>
    </source>
</evidence>
<evidence type="ECO:0000256" key="5">
    <source>
        <dbReference type="ARBA" id="ARBA00022840"/>
    </source>
</evidence>
<dbReference type="GO" id="GO:0005524">
    <property type="term" value="F:ATP binding"/>
    <property type="evidence" value="ECO:0007669"/>
    <property type="project" value="UniProtKB-KW"/>
</dbReference>
<dbReference type="InterPro" id="IPR043129">
    <property type="entry name" value="ATPase_NBD"/>
</dbReference>
<feature type="binding site" evidence="6">
    <location>
        <begin position="331"/>
        <end position="335"/>
    </location>
    <ligand>
        <name>ATP</name>
        <dbReference type="ChEBI" id="CHEBI:30616"/>
    </ligand>
</feature>
<dbReference type="GO" id="GO:0006085">
    <property type="term" value="P:acetyl-CoA biosynthetic process"/>
    <property type="evidence" value="ECO:0007669"/>
    <property type="project" value="UniProtKB-UniRule"/>
</dbReference>
<keyword evidence="5 6" id="KW-0067">ATP-binding</keyword>
<accession>R6I778</accession>
<keyword evidence="2 6" id="KW-0808">Transferase</keyword>
<dbReference type="Gene3D" id="3.30.420.40">
    <property type="match status" value="2"/>
</dbReference>
<comment type="cofactor">
    <cofactor evidence="6">
        <name>Mg(2+)</name>
        <dbReference type="ChEBI" id="CHEBI:18420"/>
    </cofactor>
    <cofactor evidence="6">
        <name>Mn(2+)</name>
        <dbReference type="ChEBI" id="CHEBI:29035"/>
    </cofactor>
    <text evidence="6">Mg(2+). Can also accept Mn(2+).</text>
</comment>
<dbReference type="RefSeq" id="WP_021717226.1">
    <property type="nucleotide sequence ID" value="NZ_AP019004.1"/>
</dbReference>
<keyword evidence="6" id="KW-0460">Magnesium</keyword>
<evidence type="ECO:0000256" key="3">
    <source>
        <dbReference type="ARBA" id="ARBA00022741"/>
    </source>
</evidence>
<evidence type="ECO:0000313" key="11">
    <source>
        <dbReference type="Proteomes" id="UP000443070"/>
    </source>
</evidence>
<protein>
    <recommendedName>
        <fullName evidence="6">Acetate kinase</fullName>
        <ecNumber evidence="6">2.7.2.1</ecNumber>
    </recommendedName>
    <alternativeName>
        <fullName evidence="6">Acetokinase</fullName>
    </alternativeName>
</protein>
<feature type="binding site" evidence="6">
    <location>
        <begin position="283"/>
        <end position="285"/>
    </location>
    <ligand>
        <name>ATP</name>
        <dbReference type="ChEBI" id="CHEBI:30616"/>
    </ligand>
</feature>
<comment type="caution">
    <text evidence="8">The sequence shown here is derived from an EMBL/GenBank/DDBJ whole genome shotgun (WGS) entry which is preliminary data.</text>
</comment>
<comment type="function">
    <text evidence="6">Catalyzes the formation of acetyl phosphate from acetate and ATP. Can also catalyze the reverse reaction.</text>
</comment>
<reference evidence="8" key="1">
    <citation type="submission" date="2012-11" db="EMBL/GenBank/DDBJ databases">
        <title>Dependencies among metagenomic species, viruses, plasmids and units of genetic variation.</title>
        <authorList>
            <person name="Nielsen H.B."/>
            <person name="Almeida M."/>
            <person name="Juncker A.S."/>
            <person name="Rasmussen S."/>
            <person name="Li J."/>
            <person name="Sunagawa S."/>
            <person name="Plichta D."/>
            <person name="Gautier L."/>
            <person name="Le Chatelier E."/>
            <person name="Peletier E."/>
            <person name="Bonde I."/>
            <person name="Nielsen T."/>
            <person name="Manichanh C."/>
            <person name="Arumugam M."/>
            <person name="Batto J."/>
            <person name="Santos M.B.Q.D."/>
            <person name="Blom N."/>
            <person name="Borruel N."/>
            <person name="Burgdorf K.S."/>
            <person name="Boumezbeur F."/>
            <person name="Casellas F."/>
            <person name="Dore J."/>
            <person name="Guarner F."/>
            <person name="Hansen T."/>
            <person name="Hildebrand F."/>
            <person name="Kaas R.S."/>
            <person name="Kennedy S."/>
            <person name="Kristiansen K."/>
            <person name="Kultima J.R."/>
            <person name="Leonard P."/>
            <person name="Levenez F."/>
            <person name="Lund O."/>
            <person name="Moumen B."/>
            <person name="Le Paslier D."/>
            <person name="Pons N."/>
            <person name="Pedersen O."/>
            <person name="Prifti E."/>
            <person name="Qin J."/>
            <person name="Raes J."/>
            <person name="Tap J."/>
            <person name="Tims S."/>
            <person name="Ussery D.W."/>
            <person name="Yamada T."/>
            <person name="MetaHit consortium"/>
            <person name="Renault P."/>
            <person name="Sicheritz-Ponten T."/>
            <person name="Bork P."/>
            <person name="Wang J."/>
            <person name="Brunak S."/>
            <person name="Ehrlich S.D."/>
        </authorList>
    </citation>
    <scope>NUCLEOTIDE SEQUENCE [LARGE SCALE GENOMIC DNA]</scope>
</reference>
<dbReference type="UniPathway" id="UPA00340">
    <property type="reaction ID" value="UER00458"/>
</dbReference>
<keyword evidence="3 6" id="KW-0547">Nucleotide-binding</keyword>
<comment type="similarity">
    <text evidence="1 6 7">Belongs to the acetokinase family.</text>
</comment>
<evidence type="ECO:0000256" key="2">
    <source>
        <dbReference type="ARBA" id="ARBA00022679"/>
    </source>
</evidence>
<feature type="site" description="Transition state stabilizer" evidence="6">
    <location>
        <position position="241"/>
    </location>
</feature>
<dbReference type="PROSITE" id="PS01076">
    <property type="entry name" value="ACETATE_KINASE_2"/>
    <property type="match status" value="1"/>
</dbReference>
<keyword evidence="11" id="KW-1185">Reference proteome</keyword>
<feature type="binding site" evidence="6">
    <location>
        <begin position="208"/>
        <end position="212"/>
    </location>
    <ligand>
        <name>ATP</name>
        <dbReference type="ChEBI" id="CHEBI:30616"/>
    </ligand>
</feature>
<reference evidence="11 12" key="2">
    <citation type="journal article" date="2019" name="Nat. Med.">
        <title>A library of human gut bacterial isolates paired with longitudinal multiomics data enables mechanistic microbiome research.</title>
        <authorList>
            <person name="Poyet M."/>
            <person name="Groussin M."/>
            <person name="Gibbons S.M."/>
            <person name="Avila-Pacheco J."/>
            <person name="Jiang X."/>
            <person name="Kearney S.M."/>
            <person name="Perrotta A.R."/>
            <person name="Berdy B."/>
            <person name="Zhao S."/>
            <person name="Lieberman T.D."/>
            <person name="Swanson P.K."/>
            <person name="Smith M."/>
            <person name="Roesemann S."/>
            <person name="Alexander J.E."/>
            <person name="Rich S.A."/>
            <person name="Livny J."/>
            <person name="Vlamakis H."/>
            <person name="Clish C."/>
            <person name="Bullock K."/>
            <person name="Deik A."/>
            <person name="Scott J."/>
            <person name="Pierce K.A."/>
            <person name="Xavier R.J."/>
            <person name="Alm E.J."/>
        </authorList>
    </citation>
    <scope>NUCLEOTIDE SEQUENCE [LARGE SCALE GENOMIC DNA]</scope>
    <source>
        <strain evidence="9 12">BIOML-A13</strain>
        <strain evidence="10 11">BIOML-A3</strain>
    </source>
</reference>
<dbReference type="EMBL" id="WNBW01000001">
    <property type="protein sequence ID" value="MTU03059.1"/>
    <property type="molecule type" value="Genomic_DNA"/>
</dbReference>
<evidence type="ECO:0000256" key="7">
    <source>
        <dbReference type="RuleBase" id="RU003835"/>
    </source>
</evidence>
<evidence type="ECO:0000256" key="6">
    <source>
        <dbReference type="HAMAP-Rule" id="MF_00020"/>
    </source>
</evidence>
<dbReference type="GO" id="GO:0008776">
    <property type="term" value="F:acetate kinase activity"/>
    <property type="evidence" value="ECO:0007669"/>
    <property type="project" value="UniProtKB-UniRule"/>
</dbReference>
<dbReference type="Pfam" id="PF00871">
    <property type="entry name" value="Acetate_kinase"/>
    <property type="match status" value="1"/>
</dbReference>
<feature type="active site" description="Proton donor/acceptor" evidence="6">
    <location>
        <position position="148"/>
    </location>
</feature>
<dbReference type="GO" id="GO:0005737">
    <property type="term" value="C:cytoplasm"/>
    <property type="evidence" value="ECO:0007669"/>
    <property type="project" value="UniProtKB-SubCell"/>
</dbReference>
<sequence>MIIFVVNCGSSSIKYQLLNMNGEQVLAKGLIERIGMEGSVLKHTPTGKYTVDISAEIPDHSVGIQMALDALTNEEYGVIDSMDEIDAVGHRVVHGGERFTDSVLISDDVLNGIEACAEIAPLHNPPNLYGIKACMRLMYNTPQVAVFDTAFHQTMPKVAYLYGLPYEMYVKYGLRRYGFHGTSHKYVAQQAAEMMGEHMSDLRFITCHLGNGASIAAIKYGKSIDTSMGYTPLEGLVMGTRSGEIDPAIIPFLMEKENMNAQQIDDYLNRRSGILGISGLSSDFRDLESAANRGDERSQLAIDIFAYKVKKYIGGYVAAMGGVDAIIFTAGLGENSPFMRDKICNGLEYLGTRIDPELNKLRGKQMEISIKRARVKIFVIPTNEELVIARDTLNICRRIIKL</sequence>
<dbReference type="GeneID" id="49406921"/>
<organism evidence="8">
    <name type="scientific">Phascolarctobacterium faecium</name>
    <dbReference type="NCBI Taxonomy" id="33025"/>
    <lineage>
        <taxon>Bacteria</taxon>
        <taxon>Bacillati</taxon>
        <taxon>Bacillota</taxon>
        <taxon>Negativicutes</taxon>
        <taxon>Acidaminococcales</taxon>
        <taxon>Acidaminococcaceae</taxon>
        <taxon>Phascolarctobacterium</taxon>
    </lineage>
</organism>
<keyword evidence="6" id="KW-0963">Cytoplasm</keyword>
<dbReference type="InterPro" id="IPR000890">
    <property type="entry name" value="Aliphatic_acid_kin_short-chain"/>
</dbReference>
<dbReference type="EC" id="2.7.2.1" evidence="6"/>
<dbReference type="InterPro" id="IPR023865">
    <property type="entry name" value="Aliphatic_acid_kinase_CS"/>
</dbReference>
<evidence type="ECO:0000256" key="4">
    <source>
        <dbReference type="ARBA" id="ARBA00022777"/>
    </source>
</evidence>
<dbReference type="PANTHER" id="PTHR21060:SF15">
    <property type="entry name" value="ACETATE KINASE-RELATED"/>
    <property type="match status" value="1"/>
</dbReference>
<dbReference type="PRINTS" id="PR00471">
    <property type="entry name" value="ACETATEKNASE"/>
</dbReference>
<dbReference type="CDD" id="cd24010">
    <property type="entry name" value="ASKHA_NBD_AcK_PK"/>
    <property type="match status" value="1"/>
</dbReference>
<accession>A0A3G9HEW0</accession>
<comment type="subunit">
    <text evidence="6">Homodimer.</text>
</comment>
<dbReference type="EMBL" id="CBDS010000023">
    <property type="protein sequence ID" value="CDB45185.1"/>
    <property type="molecule type" value="Genomic_DNA"/>
</dbReference>
<feature type="binding site" evidence="6">
    <location>
        <position position="7"/>
    </location>
    <ligand>
        <name>Mg(2+)</name>
        <dbReference type="ChEBI" id="CHEBI:18420"/>
    </ligand>
</feature>
<dbReference type="SUPFAM" id="SSF53067">
    <property type="entry name" value="Actin-like ATPase domain"/>
    <property type="match status" value="2"/>
</dbReference>
<dbReference type="EMBL" id="WNBM01000001">
    <property type="protein sequence ID" value="MTT74928.1"/>
    <property type="molecule type" value="Genomic_DNA"/>
</dbReference>
<dbReference type="NCBIfam" id="TIGR00016">
    <property type="entry name" value="ackA"/>
    <property type="match status" value="1"/>
</dbReference>
<feature type="binding site" evidence="6">
    <location>
        <position position="91"/>
    </location>
    <ligand>
        <name>substrate</name>
    </ligand>
</feature>
<dbReference type="PANTHER" id="PTHR21060">
    <property type="entry name" value="ACETATE KINASE"/>
    <property type="match status" value="1"/>
</dbReference>
<comment type="subcellular location">
    <subcellularLocation>
        <location evidence="6">Cytoplasm</location>
    </subcellularLocation>
</comment>
<proteinExistence type="inferred from homology"/>
<feature type="binding site" evidence="6">
    <location>
        <position position="384"/>
    </location>
    <ligand>
        <name>Mg(2+)</name>
        <dbReference type="ChEBI" id="CHEBI:18420"/>
    </ligand>
</feature>
<name>A0A3G9HEW0_9FIRM</name>
<dbReference type="Proteomes" id="UP000484547">
    <property type="component" value="Unassembled WGS sequence"/>
</dbReference>
<dbReference type="Proteomes" id="UP000443070">
    <property type="component" value="Unassembled WGS sequence"/>
</dbReference>
<evidence type="ECO:0000313" key="8">
    <source>
        <dbReference type="EMBL" id="CDB45185.1"/>
    </source>
</evidence>
<evidence type="ECO:0000313" key="12">
    <source>
        <dbReference type="Proteomes" id="UP000484547"/>
    </source>
</evidence>
<dbReference type="InterPro" id="IPR004372">
    <property type="entry name" value="Ac/propionate_kinase"/>
</dbReference>
<dbReference type="GO" id="GO:0000287">
    <property type="term" value="F:magnesium ion binding"/>
    <property type="evidence" value="ECO:0007669"/>
    <property type="project" value="UniProtKB-UniRule"/>
</dbReference>
<gene>
    <name evidence="6" type="primary">ackA</name>
    <name evidence="8" type="ORF">BN533_00323</name>
    <name evidence="9" type="ORF">GMD11_01425</name>
    <name evidence="10" type="ORF">GMD18_01420</name>
</gene>
<feature type="binding site" evidence="6">
    <location>
        <position position="14"/>
    </location>
    <ligand>
        <name>ATP</name>
        <dbReference type="ChEBI" id="CHEBI:30616"/>
    </ligand>
</feature>
<dbReference type="GO" id="GO:0006083">
    <property type="term" value="P:acetate metabolic process"/>
    <property type="evidence" value="ECO:0007669"/>
    <property type="project" value="TreeGrafter"/>
</dbReference>
<comment type="pathway">
    <text evidence="6">Metabolic intermediate biosynthesis; acetyl-CoA biosynthesis; acetyl-CoA from acetate: step 1/2.</text>
</comment>
<feature type="site" description="Transition state stabilizer" evidence="6">
    <location>
        <position position="180"/>
    </location>
</feature>
<dbReference type="AlphaFoldDB" id="A0A3G9HEW0"/>
<evidence type="ECO:0000256" key="1">
    <source>
        <dbReference type="ARBA" id="ARBA00008748"/>
    </source>
</evidence>